<comment type="caution">
    <text evidence="2">The sequence shown here is derived from an EMBL/GenBank/DDBJ whole genome shotgun (WGS) entry which is preliminary data.</text>
</comment>
<dbReference type="SMART" id="SM00746">
    <property type="entry name" value="TRASH"/>
    <property type="match status" value="1"/>
</dbReference>
<accession>A0A0P9FDW2</accession>
<dbReference type="GO" id="GO:0016491">
    <property type="term" value="F:oxidoreductase activity"/>
    <property type="evidence" value="ECO:0007669"/>
    <property type="project" value="InterPro"/>
</dbReference>
<dbReference type="EMBL" id="LJCR01000004">
    <property type="protein sequence ID" value="KPV54971.1"/>
    <property type="molecule type" value="Genomic_DNA"/>
</dbReference>
<keyword evidence="3" id="KW-1185">Reference proteome</keyword>
<proteinExistence type="predicted"/>
<dbReference type="InterPro" id="IPR007029">
    <property type="entry name" value="YHS_dom"/>
</dbReference>
<organism evidence="2 3">
    <name type="scientific">Kouleothrix aurantiaca</name>
    <dbReference type="NCBI Taxonomy" id="186479"/>
    <lineage>
        <taxon>Bacteria</taxon>
        <taxon>Bacillati</taxon>
        <taxon>Chloroflexota</taxon>
        <taxon>Chloroflexia</taxon>
        <taxon>Chloroflexales</taxon>
        <taxon>Roseiflexineae</taxon>
        <taxon>Roseiflexaceae</taxon>
        <taxon>Kouleothrix</taxon>
    </lineage>
</organism>
<dbReference type="Pfam" id="PF04945">
    <property type="entry name" value="YHS"/>
    <property type="match status" value="1"/>
</dbReference>
<evidence type="ECO:0000313" key="3">
    <source>
        <dbReference type="Proteomes" id="UP000050509"/>
    </source>
</evidence>
<gene>
    <name evidence="2" type="ORF">SE17_00525</name>
</gene>
<dbReference type="SUPFAM" id="SSF47240">
    <property type="entry name" value="Ferritin-like"/>
    <property type="match status" value="1"/>
</dbReference>
<dbReference type="Proteomes" id="UP000050509">
    <property type="component" value="Unassembled WGS sequence"/>
</dbReference>
<evidence type="ECO:0000259" key="1">
    <source>
        <dbReference type="SMART" id="SM00746"/>
    </source>
</evidence>
<dbReference type="AlphaFoldDB" id="A0A0P9FDW2"/>
<feature type="domain" description="TRASH" evidence="1">
    <location>
        <begin position="4"/>
        <end position="42"/>
    </location>
</feature>
<protein>
    <recommendedName>
        <fullName evidence="1">TRASH domain-containing protein</fullName>
    </recommendedName>
</protein>
<evidence type="ECO:0000313" key="2">
    <source>
        <dbReference type="EMBL" id="KPV54971.1"/>
    </source>
</evidence>
<dbReference type="InterPro" id="IPR012348">
    <property type="entry name" value="RNR-like"/>
</dbReference>
<name>A0A0P9FDW2_9CHLR</name>
<reference evidence="2 3" key="1">
    <citation type="submission" date="2015-09" db="EMBL/GenBank/DDBJ databases">
        <title>Draft genome sequence of Kouleothrix aurantiaca JCM 19913.</title>
        <authorList>
            <person name="Hemp J."/>
        </authorList>
    </citation>
    <scope>NUCLEOTIDE SEQUENCE [LARGE SCALE GENOMIC DNA]</scope>
    <source>
        <strain evidence="2 3">COM-B</strain>
    </source>
</reference>
<dbReference type="InterPro" id="IPR009078">
    <property type="entry name" value="Ferritin-like_SF"/>
</dbReference>
<sequence>MAKDPVCGMEVDEQQAAATAEYEGTTYYFCAPACKKAFEKEPEKYVSSAAQTGSDEGQP</sequence>
<dbReference type="Gene3D" id="1.10.620.20">
    <property type="entry name" value="Ribonucleotide Reductase, subunit A"/>
    <property type="match status" value="1"/>
</dbReference>
<dbReference type="InterPro" id="IPR011017">
    <property type="entry name" value="TRASH_dom"/>
</dbReference>